<dbReference type="InterPro" id="IPR001375">
    <property type="entry name" value="Peptidase_S9_cat"/>
</dbReference>
<evidence type="ECO:0000256" key="3">
    <source>
        <dbReference type="ARBA" id="ARBA00011245"/>
    </source>
</evidence>
<comment type="caution">
    <text evidence="10">The sequence shown here is derived from an EMBL/GenBank/DDBJ whole genome shotgun (WGS) entry which is preliminary data.</text>
</comment>
<protein>
    <recommendedName>
        <fullName evidence="7">Prolyl endopeptidase</fullName>
        <ecNumber evidence="7">3.4.21.-</ecNumber>
    </recommendedName>
</protein>
<comment type="similarity">
    <text evidence="2 7">Belongs to the peptidase S9A family.</text>
</comment>
<reference evidence="10 11" key="1">
    <citation type="journal article" date="2011" name="PLoS Pathog.">
        <title>Endophytic Life Strategies Decoded by Genome and Transcriptome Analyses of the Mutualistic Root Symbiont Piriformospora indica.</title>
        <authorList>
            <person name="Zuccaro A."/>
            <person name="Lahrmann U."/>
            <person name="Guldener U."/>
            <person name="Langen G."/>
            <person name="Pfiffi S."/>
            <person name="Biedenkopf D."/>
            <person name="Wong P."/>
            <person name="Samans B."/>
            <person name="Grimm C."/>
            <person name="Basiewicz M."/>
            <person name="Murat C."/>
            <person name="Martin F."/>
            <person name="Kogel K.H."/>
        </authorList>
    </citation>
    <scope>NUCLEOTIDE SEQUENCE [LARGE SCALE GENOMIC DNA]</scope>
    <source>
        <strain evidence="10 11">DSM 11827</strain>
    </source>
</reference>
<dbReference type="PANTHER" id="PTHR42881">
    <property type="entry name" value="PROLYL ENDOPEPTIDASE"/>
    <property type="match status" value="1"/>
</dbReference>
<evidence type="ECO:0000313" key="10">
    <source>
        <dbReference type="EMBL" id="CCA69858.1"/>
    </source>
</evidence>
<feature type="domain" description="Peptidase S9 prolyl oligopeptidase catalytic" evidence="8">
    <location>
        <begin position="521"/>
        <end position="735"/>
    </location>
</feature>
<evidence type="ECO:0000259" key="9">
    <source>
        <dbReference type="Pfam" id="PF02897"/>
    </source>
</evidence>
<dbReference type="HOGENOM" id="CLU_011290_1_1_1"/>
<dbReference type="GO" id="GO:0004252">
    <property type="term" value="F:serine-type endopeptidase activity"/>
    <property type="evidence" value="ECO:0007669"/>
    <property type="project" value="UniProtKB-UniRule"/>
</dbReference>
<dbReference type="PRINTS" id="PR00862">
    <property type="entry name" value="PROLIGOPTASE"/>
</dbReference>
<comment type="catalytic activity">
    <reaction evidence="1">
        <text>Hydrolysis of Pro-|-Xaa &gt;&gt; Ala-|-Xaa in oligopeptides.</text>
        <dbReference type="EC" id="3.4.21.26"/>
    </reaction>
</comment>
<dbReference type="InterPro" id="IPR051167">
    <property type="entry name" value="Prolyl_oligopep/macrocyclase"/>
</dbReference>
<keyword evidence="4 7" id="KW-0645">Protease</keyword>
<evidence type="ECO:0000256" key="5">
    <source>
        <dbReference type="ARBA" id="ARBA00022801"/>
    </source>
</evidence>
<dbReference type="FunFam" id="2.130.10.120:FF:000001">
    <property type="entry name" value="Prolyl endopeptidase"/>
    <property type="match status" value="1"/>
</dbReference>
<evidence type="ECO:0000256" key="2">
    <source>
        <dbReference type="ARBA" id="ARBA00005228"/>
    </source>
</evidence>
<dbReference type="SUPFAM" id="SSF50993">
    <property type="entry name" value="Peptidase/esterase 'gauge' domain"/>
    <property type="match status" value="1"/>
</dbReference>
<dbReference type="InterPro" id="IPR002470">
    <property type="entry name" value="Peptidase_S9A"/>
</dbReference>
<dbReference type="InterPro" id="IPR023302">
    <property type="entry name" value="Pept_S9A_N"/>
</dbReference>
<dbReference type="GO" id="GO:0006508">
    <property type="term" value="P:proteolysis"/>
    <property type="evidence" value="ECO:0007669"/>
    <property type="project" value="UniProtKB-KW"/>
</dbReference>
<dbReference type="EC" id="3.4.21.-" evidence="7"/>
<dbReference type="EMBL" id="CAFZ01000065">
    <property type="protein sequence ID" value="CCA69858.1"/>
    <property type="molecule type" value="Genomic_DNA"/>
</dbReference>
<keyword evidence="5 7" id="KW-0378">Hydrolase</keyword>
<sequence length="751" mass="84302">MSSGKPSPTPWKPGLYPPARRDDHVDVYKSAKHGEVKVHDPYVWLETPNDEQRTWINDQVAMTNEYLDRIPERSKLKDILMQNINFPRFGPPAFKGDKRWYWYYNTGLQAQSVLYRSKDERLPDFSQKDDGPGGEVFFDPNLLSKDGTSAFAVTAFSPDGKYFAYGISVAGSDSFTIYVRKTTEPFRQEGDDRPDHQASDILRYVKFSSIEWTYDNKGFFYQRFPDRESHGELNSGKAGTETNKDLNAMICYHRLGTPQAEDILVWKDDENPEWLFGTQVTKSDDGKYLALYISKDTARQHKLWIADLTQNDIGPDIKWIKLVDDFEADFTILGNDGTKFYLQTTKDAPRDKVVSVNIADSKPTFVDLIPEDPEANIESAVIAGDHFIVTYTRNVQDELYLYSKSGERLQRLLPNFVGSIGVSAKENESWFFVTATGFTTPGTIYHYDFKAQDQKGLQLFRDTQVKGIKADDFIAHQEWCTSKDGTRIPMFIVRPQGVEKDGTAPAILYGYGGFSYSITPSFSATKLTTIKSYGMISVIANIRGGAEFGEEWHLAGTKERKHNVFDDFIAVAEHLTKTGWAAPGKIAINGASNGGLLVAACLNRAPPGTFGAAVAEVGVLDMLKFADFTIGEAWTADYGNPHKPDEFDYIYPISPLHNVPDQEFPPTLLMTADHDDRVVPLHTFKHAATLQHTLSKNPHPLLVRIETSAGHGAGKSTEKIIQEAADKWSFVAYSMGVPWKDSESRPAKDEL</sequence>
<organism evidence="10 11">
    <name type="scientific">Serendipita indica (strain DSM 11827)</name>
    <name type="common">Root endophyte fungus</name>
    <name type="synonym">Piriformospora indica</name>
    <dbReference type="NCBI Taxonomy" id="1109443"/>
    <lineage>
        <taxon>Eukaryota</taxon>
        <taxon>Fungi</taxon>
        <taxon>Dikarya</taxon>
        <taxon>Basidiomycota</taxon>
        <taxon>Agaricomycotina</taxon>
        <taxon>Agaricomycetes</taxon>
        <taxon>Sebacinales</taxon>
        <taxon>Serendipitaceae</taxon>
        <taxon>Serendipita</taxon>
    </lineage>
</organism>
<evidence type="ECO:0000313" key="11">
    <source>
        <dbReference type="Proteomes" id="UP000007148"/>
    </source>
</evidence>
<keyword evidence="6 7" id="KW-0720">Serine protease</keyword>
<dbReference type="Gene3D" id="2.130.10.120">
    <property type="entry name" value="Prolyl oligopeptidase, N-terminal domain"/>
    <property type="match status" value="1"/>
</dbReference>
<gene>
    <name evidence="10" type="ORF">PIIN_03797</name>
</gene>
<dbReference type="InterPro" id="IPR029058">
    <property type="entry name" value="AB_hydrolase_fold"/>
</dbReference>
<dbReference type="OrthoDB" id="248387at2759"/>
<dbReference type="eggNOG" id="KOG2237">
    <property type="taxonomic scope" value="Eukaryota"/>
</dbReference>
<evidence type="ECO:0000256" key="6">
    <source>
        <dbReference type="ARBA" id="ARBA00022825"/>
    </source>
</evidence>
<dbReference type="Proteomes" id="UP000007148">
    <property type="component" value="Unassembled WGS sequence"/>
</dbReference>
<evidence type="ECO:0000256" key="7">
    <source>
        <dbReference type="RuleBase" id="RU368024"/>
    </source>
</evidence>
<proteinExistence type="inferred from homology"/>
<dbReference type="STRING" id="1109443.G4TEV8"/>
<accession>G4TEV8</accession>
<evidence type="ECO:0000256" key="1">
    <source>
        <dbReference type="ARBA" id="ARBA00001070"/>
    </source>
</evidence>
<dbReference type="Pfam" id="PF00326">
    <property type="entry name" value="Peptidase_S9"/>
    <property type="match status" value="1"/>
</dbReference>
<keyword evidence="11" id="KW-1185">Reference proteome</keyword>
<dbReference type="AlphaFoldDB" id="G4TEV8"/>
<evidence type="ECO:0000259" key="8">
    <source>
        <dbReference type="Pfam" id="PF00326"/>
    </source>
</evidence>
<dbReference type="GO" id="GO:0070012">
    <property type="term" value="F:oligopeptidase activity"/>
    <property type="evidence" value="ECO:0007669"/>
    <property type="project" value="TreeGrafter"/>
</dbReference>
<dbReference type="OMA" id="LDPWFSH"/>
<dbReference type="PANTHER" id="PTHR42881:SF2">
    <property type="entry name" value="PROLYL ENDOPEPTIDASE"/>
    <property type="match status" value="1"/>
</dbReference>
<dbReference type="Pfam" id="PF02897">
    <property type="entry name" value="Peptidase_S9_N"/>
    <property type="match status" value="1"/>
</dbReference>
<dbReference type="InParanoid" id="G4TEV8"/>
<dbReference type="GO" id="GO:0005829">
    <property type="term" value="C:cytosol"/>
    <property type="evidence" value="ECO:0007669"/>
    <property type="project" value="TreeGrafter"/>
</dbReference>
<name>G4TEV8_SERID</name>
<dbReference type="SUPFAM" id="SSF53474">
    <property type="entry name" value="alpha/beta-Hydrolases"/>
    <property type="match status" value="1"/>
</dbReference>
<dbReference type="FunFam" id="3.40.50.1820:FF:000005">
    <property type="entry name" value="Prolyl endopeptidase"/>
    <property type="match status" value="1"/>
</dbReference>
<evidence type="ECO:0000256" key="4">
    <source>
        <dbReference type="ARBA" id="ARBA00022670"/>
    </source>
</evidence>
<comment type="subunit">
    <text evidence="3">Monomer.</text>
</comment>
<dbReference type="Gene3D" id="3.40.50.1820">
    <property type="entry name" value="alpha/beta hydrolase"/>
    <property type="match status" value="1"/>
</dbReference>
<feature type="domain" description="Peptidase S9A N-terminal" evidence="9">
    <location>
        <begin position="17"/>
        <end position="454"/>
    </location>
</feature>